<dbReference type="PANTHER" id="PTHR35527">
    <property type="entry name" value="CHOLOYLGLYCINE HYDROLASE"/>
    <property type="match status" value="1"/>
</dbReference>
<dbReference type="EMBL" id="MN739518">
    <property type="protein sequence ID" value="QHT09963.1"/>
    <property type="molecule type" value="Genomic_DNA"/>
</dbReference>
<dbReference type="AlphaFoldDB" id="A0A6C0D0H8"/>
<keyword evidence="2" id="KW-0378">Hydrolase</keyword>
<sequence length="356" mass="41154">MSTYCTAVALISKDEVALYGRTMEYGNNLSSSILFYPRHTLFQGSAFHEIGKQWISLFSIVGFNQLAMPHYKQWIVDGMNESGLVVGALSLPHFTEYQPFDQSKKTETIGCWELVTYLLGTCRCVHDVRTHLSTIIVADQPLLYDTSISVIQPAFHYMAMDRSGNCIVIEYIKGQLYIYENEQKVLTNAPPFPEQVKKWKHFKKQHPTLTAYEIPNLDRKRNIGSNIWSIGAGMLGLPGDFTSSSRFQRVIEFLHWMYTPLNAKEAVKSIFHLLETVNIPQGIIRERGKSRSMDTYTQWTVVYDTLHLRLYVRTYEYMELIHVDMNPEWNIPRVWPLDKTIQSLQSHDITNSINPK</sequence>
<dbReference type="SUPFAM" id="SSF56235">
    <property type="entry name" value="N-terminal nucleophile aminohydrolases (Ntn hydrolases)"/>
    <property type="match status" value="1"/>
</dbReference>
<accession>A0A6C0D0H8</accession>
<dbReference type="InterPro" id="IPR052193">
    <property type="entry name" value="Peptidase_C59"/>
</dbReference>
<evidence type="ECO:0000256" key="1">
    <source>
        <dbReference type="ARBA" id="ARBA00006625"/>
    </source>
</evidence>
<comment type="similarity">
    <text evidence="1">Belongs to the peptidase C59 family.</text>
</comment>
<dbReference type="GO" id="GO:0016787">
    <property type="term" value="F:hydrolase activity"/>
    <property type="evidence" value="ECO:0007669"/>
    <property type="project" value="UniProtKB-KW"/>
</dbReference>
<reference evidence="4" key="1">
    <citation type="journal article" date="2020" name="Nature">
        <title>Giant virus diversity and host interactions through global metagenomics.</title>
        <authorList>
            <person name="Schulz F."/>
            <person name="Roux S."/>
            <person name="Paez-Espino D."/>
            <person name="Jungbluth S."/>
            <person name="Walsh D.A."/>
            <person name="Denef V.J."/>
            <person name="McMahon K.D."/>
            <person name="Konstantinidis K.T."/>
            <person name="Eloe-Fadrosh E.A."/>
            <person name="Kyrpides N.C."/>
            <person name="Woyke T."/>
        </authorList>
    </citation>
    <scope>NUCLEOTIDE SEQUENCE</scope>
    <source>
        <strain evidence="4">GVMAG-M-3300023174-104</strain>
    </source>
</reference>
<dbReference type="Pfam" id="PF02275">
    <property type="entry name" value="CBAH"/>
    <property type="match status" value="1"/>
</dbReference>
<protein>
    <recommendedName>
        <fullName evidence="3">Choloylglycine hydrolase/NAAA C-terminal domain-containing protein</fullName>
    </recommendedName>
</protein>
<name>A0A6C0D0H8_9ZZZZ</name>
<evidence type="ECO:0000259" key="3">
    <source>
        <dbReference type="Pfam" id="PF02275"/>
    </source>
</evidence>
<feature type="domain" description="Choloylglycine hydrolase/NAAA C-terminal" evidence="3">
    <location>
        <begin position="5"/>
        <end position="327"/>
    </location>
</feature>
<dbReference type="InterPro" id="IPR029132">
    <property type="entry name" value="CBAH/NAAA_C"/>
</dbReference>
<dbReference type="Gene3D" id="3.60.60.10">
    <property type="entry name" value="Penicillin V Acylase, Chain A"/>
    <property type="match status" value="1"/>
</dbReference>
<proteinExistence type="inferred from homology"/>
<evidence type="ECO:0000256" key="2">
    <source>
        <dbReference type="ARBA" id="ARBA00022801"/>
    </source>
</evidence>
<organism evidence="4">
    <name type="scientific">viral metagenome</name>
    <dbReference type="NCBI Taxonomy" id="1070528"/>
    <lineage>
        <taxon>unclassified sequences</taxon>
        <taxon>metagenomes</taxon>
        <taxon>organismal metagenomes</taxon>
    </lineage>
</organism>
<evidence type="ECO:0000313" key="4">
    <source>
        <dbReference type="EMBL" id="QHT09963.1"/>
    </source>
</evidence>
<dbReference type="PANTHER" id="PTHR35527:SF2">
    <property type="entry name" value="HYDROLASE"/>
    <property type="match status" value="1"/>
</dbReference>
<dbReference type="InterPro" id="IPR029055">
    <property type="entry name" value="Ntn_hydrolases_N"/>
</dbReference>